<proteinExistence type="predicted"/>
<evidence type="ECO:0000256" key="1">
    <source>
        <dbReference type="ARBA" id="ARBA00022737"/>
    </source>
</evidence>
<reference evidence="3 4" key="1">
    <citation type="submission" date="2019-01" db="EMBL/GenBank/DDBJ databases">
        <title>Ancylomarina salipaludis sp. nov., isolated from a salt marsh.</title>
        <authorList>
            <person name="Yoon J.-H."/>
        </authorList>
    </citation>
    <scope>NUCLEOTIDE SEQUENCE [LARGE SCALE GENOMIC DNA]</scope>
    <source>
        <strain evidence="3 4">SHSM-M15</strain>
    </source>
</reference>
<sequence>MKNCNQEILKALLKAKDLLSDEALREIRSFVSSQKCDSGGFKDRAGKPDLYYSVFAYTLAFVYDIELDIEKEFKFLESFQDGSVLDLVHAVCYIRSYLLLQVIQQKRKFGFKPDVRNVDGFFGKILMKGLIKKVKKDCSVLFELIETYKSKDGAYNHNKKQAEQATVYASFLVWTLFQDLNEEESVLNRITNQLYTLKCDDASFANDSASKTGVTSATAAGLIMTSNQNHNFDGSMFYLKQNYTSRGGFKAASDLPIADLLSTSTGLLALYMAGENLQNLSEKSIDFINLHWDESGGFFGSIADMTCDVEYTYYALLGIGILI</sequence>
<name>A0A4Q1JJ04_9BACT</name>
<keyword evidence="4" id="KW-1185">Reference proteome</keyword>
<dbReference type="InterPro" id="IPR001330">
    <property type="entry name" value="Prenyltrans"/>
</dbReference>
<dbReference type="Proteomes" id="UP000289703">
    <property type="component" value="Unassembled WGS sequence"/>
</dbReference>
<comment type="caution">
    <text evidence="3">The sequence shown here is derived from an EMBL/GenBank/DDBJ whole genome shotgun (WGS) entry which is preliminary data.</text>
</comment>
<feature type="domain" description="Prenyltransferase alpha-alpha toroid" evidence="2">
    <location>
        <begin position="235"/>
        <end position="319"/>
    </location>
</feature>
<dbReference type="Pfam" id="PF00432">
    <property type="entry name" value="Prenyltrans"/>
    <property type="match status" value="1"/>
</dbReference>
<accession>A0A4Q1JJ04</accession>
<dbReference type="OrthoDB" id="1116904at2"/>
<dbReference type="AlphaFoldDB" id="A0A4Q1JJ04"/>
<keyword evidence="1" id="KW-0677">Repeat</keyword>
<dbReference type="RefSeq" id="WP_129255302.1">
    <property type="nucleotide sequence ID" value="NZ_SAXA01000014.1"/>
</dbReference>
<gene>
    <name evidence="3" type="ORF">EO244_13945</name>
</gene>
<dbReference type="InterPro" id="IPR008930">
    <property type="entry name" value="Terpenoid_cyclase/PrenylTrfase"/>
</dbReference>
<evidence type="ECO:0000313" key="4">
    <source>
        <dbReference type="Proteomes" id="UP000289703"/>
    </source>
</evidence>
<organism evidence="3 4">
    <name type="scientific">Ancylomarina salipaludis</name>
    <dbReference type="NCBI Taxonomy" id="2501299"/>
    <lineage>
        <taxon>Bacteria</taxon>
        <taxon>Pseudomonadati</taxon>
        <taxon>Bacteroidota</taxon>
        <taxon>Bacteroidia</taxon>
        <taxon>Marinilabiliales</taxon>
        <taxon>Marinifilaceae</taxon>
        <taxon>Ancylomarina</taxon>
    </lineage>
</organism>
<evidence type="ECO:0000259" key="2">
    <source>
        <dbReference type="Pfam" id="PF00432"/>
    </source>
</evidence>
<dbReference type="GO" id="GO:0003824">
    <property type="term" value="F:catalytic activity"/>
    <property type="evidence" value="ECO:0007669"/>
    <property type="project" value="InterPro"/>
</dbReference>
<protein>
    <recommendedName>
        <fullName evidence="2">Prenyltransferase alpha-alpha toroid domain-containing protein</fullName>
    </recommendedName>
</protein>
<dbReference type="EMBL" id="SAXA01000014">
    <property type="protein sequence ID" value="RXQ89881.1"/>
    <property type="molecule type" value="Genomic_DNA"/>
</dbReference>
<dbReference type="SUPFAM" id="SSF48239">
    <property type="entry name" value="Terpenoid cyclases/Protein prenyltransferases"/>
    <property type="match status" value="1"/>
</dbReference>
<evidence type="ECO:0000313" key="3">
    <source>
        <dbReference type="EMBL" id="RXQ89881.1"/>
    </source>
</evidence>